<dbReference type="Gene3D" id="3.40.50.300">
    <property type="entry name" value="P-loop containing nucleotide triphosphate hydrolases"/>
    <property type="match status" value="2"/>
</dbReference>
<name>A0ABP0IVC8_9DINO</name>
<protein>
    <recommendedName>
        <fullName evidence="3">DNA helicase</fullName>
    </recommendedName>
</protein>
<evidence type="ECO:0000313" key="1">
    <source>
        <dbReference type="EMBL" id="CAK9006056.1"/>
    </source>
</evidence>
<dbReference type="SUPFAM" id="SSF52540">
    <property type="entry name" value="P-loop containing nucleoside triphosphate hydrolases"/>
    <property type="match status" value="1"/>
</dbReference>
<dbReference type="EMBL" id="CAXAMN010003769">
    <property type="protein sequence ID" value="CAK9006056.1"/>
    <property type="molecule type" value="Genomic_DNA"/>
</dbReference>
<organism evidence="1 2">
    <name type="scientific">Durusdinium trenchii</name>
    <dbReference type="NCBI Taxonomy" id="1381693"/>
    <lineage>
        <taxon>Eukaryota</taxon>
        <taxon>Sar</taxon>
        <taxon>Alveolata</taxon>
        <taxon>Dinophyceae</taxon>
        <taxon>Suessiales</taxon>
        <taxon>Symbiodiniaceae</taxon>
        <taxon>Durusdinium</taxon>
    </lineage>
</organism>
<dbReference type="InterPro" id="IPR039904">
    <property type="entry name" value="TRANK1"/>
</dbReference>
<dbReference type="PANTHER" id="PTHR21529:SF4">
    <property type="entry name" value="TPR AND ANKYRIN REPEAT-CONTAINING PROTEIN 1"/>
    <property type="match status" value="1"/>
</dbReference>
<accession>A0ABP0IVC8</accession>
<reference evidence="1 2" key="1">
    <citation type="submission" date="2024-02" db="EMBL/GenBank/DDBJ databases">
        <authorList>
            <person name="Chen Y."/>
            <person name="Shah S."/>
            <person name="Dougan E. K."/>
            <person name="Thang M."/>
            <person name="Chan C."/>
        </authorList>
    </citation>
    <scope>NUCLEOTIDE SEQUENCE [LARGE SCALE GENOMIC DNA]</scope>
</reference>
<keyword evidence="2" id="KW-1185">Reference proteome</keyword>
<dbReference type="InterPro" id="IPR027417">
    <property type="entry name" value="P-loop_NTPase"/>
</dbReference>
<dbReference type="Proteomes" id="UP001642484">
    <property type="component" value="Unassembled WGS sequence"/>
</dbReference>
<gene>
    <name evidence="1" type="ORF">CCMP2556_LOCUS8311</name>
</gene>
<evidence type="ECO:0008006" key="3">
    <source>
        <dbReference type="Google" id="ProtNLM"/>
    </source>
</evidence>
<dbReference type="PANTHER" id="PTHR21529">
    <property type="entry name" value="MAMMARY TURMOR VIRUS RECEPTOR HOMOLOG 1, 2 MTVR1, 2"/>
    <property type="match status" value="1"/>
</dbReference>
<comment type="caution">
    <text evidence="1">The sequence shown here is derived from an EMBL/GenBank/DDBJ whole genome shotgun (WGS) entry which is preliminary data.</text>
</comment>
<evidence type="ECO:0000313" key="2">
    <source>
        <dbReference type="Proteomes" id="UP001642484"/>
    </source>
</evidence>
<sequence length="1299" mass="145930">MNRPLQLSDETSLQASSFLLVELRRIQQEAELVFKPKIAAKLQKVYTIPCVSDFLKKFFRASIDPVFQVLAHAESCLLEALDKAHESLEDVQKAEHVAKCLSISESSLAPGLAWLHGRVSTLSRQLRSKKEQPMQTNHVVNLSTTQRQVIEFPHSVFLQGRSGTGKTVCIIQRILHRSRLFPDARRLFITRSSLLCENVADELGRSLPLSRHFTRGSKLLCLTWDQLVQGLLPNCPGAIQYSTFLASFWPALKPPAGLDPLLVWAEFHNKLRSFDAKPPVELHGRVTLDQFRTKQALSRAGNCLTLEQYTEQTTACIGVPLRKDQLQDIYSMFVAYLQRKMTGGNQLDSTDVAALIRSSQQVALFEELYVDEAQDFSPAELTALLCLCGRGDGVMIAGDTCQTINPGSAFSFKDIILAFQNINPKPLQEPSDPCEERFREEALLCAQMSLGFNHRSSPQIVQLANTVSELLIKLFPASVDSVEEKACGSGGRAPVFVCSSDPAGVVMGTGALALRILDSTRCAVLVRTNACRNRLRCLGARGTILTIAEAKGLEFDFVVLYDYFSACPLRDPERVWQTVSLVEEIWQGRIGSTKRFSHPASTAAIAAALIPELKHLYVGITRARFGCAFVESAHQVQQKLVEHWRDSGLVVFVTDDNYCEMAKASREGRDFTENRADFTEKKADKIKKAAVAERFSSLDDELAWILSELKQRIGSEHKLARKMLGQERMRLQSGKCFDPFFAFKVQAAHGPILSQKAEVAAKSRQEHQEHRPDFPSIVEVLRLRSNYHTGSSSLSSAIQHLKERGRRLLRHALDDQEQRWPVFEEARAIFEEALRCSSKLLDEQLRNKGRFALEDLDDLYTIASNTQSHNAKRHQQPDGAKIVQLVMAFRSRKLRLKDDMFHDMIQAEDASGEEVILVNATLLSGRELPEFAISVSATVDDLHAQLERTLGGPCRLILKGDGFLNVSALEGSLSLSAALAKTIASWETEIEWHRSICVILELQRCRSPLSRLKIPNFWERVFTMTSTKEVSEAQAGFRLTVERFLEYEQTQTDLQEQMQIAQAWFLRTQSQFSTFMLDKEREAATSFSKLLDTQKATASKILGERPIVTTKQAVRSLLASAQMLQAAQDTFVHDFIPASMQRMQDFRRAAEIFHRLGDIQNAALDYERAASAGFQFLNRWRSSTLYLGRKVRSVFRNISQDARESSSLAAFGFMCLDRTSLEKAGKSFLKAGRLREADALAVWISPAKCLLSPSSRRGVLLYSALVAHDLSSEEHQSLSAKWFHITTRSRRFVEVDDVM</sequence>
<proteinExistence type="predicted"/>